<dbReference type="EC" id="3.6.1.3" evidence="7"/>
<evidence type="ECO:0000313" key="8">
    <source>
        <dbReference type="Proteomes" id="UP000028640"/>
    </source>
</evidence>
<keyword evidence="1" id="KW-0813">Transport</keyword>
<dbReference type="InterPro" id="IPR003593">
    <property type="entry name" value="AAA+_ATPase"/>
</dbReference>
<evidence type="ECO:0000256" key="5">
    <source>
        <dbReference type="ARBA" id="ARBA00037066"/>
    </source>
</evidence>
<accession>A0A085G0G9</accession>
<dbReference type="AlphaFoldDB" id="A0A085G0G9"/>
<evidence type="ECO:0000313" key="7">
    <source>
        <dbReference type="EMBL" id="KFC77214.1"/>
    </source>
</evidence>
<dbReference type="InterPro" id="IPR027417">
    <property type="entry name" value="P-loop_NTPase"/>
</dbReference>
<comment type="caution">
    <text evidence="7">The sequence shown here is derived from an EMBL/GenBank/DDBJ whole genome shotgun (WGS) entry which is preliminary data.</text>
</comment>
<dbReference type="EC" id="3.6.1.15" evidence="7"/>
<keyword evidence="3 7" id="KW-0067">ATP-binding</keyword>
<dbReference type="PANTHER" id="PTHR42794:SF1">
    <property type="entry name" value="HEMIN IMPORT ATP-BINDING PROTEIN HMUV"/>
    <property type="match status" value="1"/>
</dbReference>
<dbReference type="OrthoDB" id="5292475at2"/>
<dbReference type="EMBL" id="JMPJ01000076">
    <property type="protein sequence ID" value="KFC77214.1"/>
    <property type="molecule type" value="Genomic_DNA"/>
</dbReference>
<evidence type="ECO:0000256" key="3">
    <source>
        <dbReference type="ARBA" id="ARBA00022840"/>
    </source>
</evidence>
<dbReference type="PROSITE" id="PS50893">
    <property type="entry name" value="ABC_TRANSPORTER_2"/>
    <property type="match status" value="1"/>
</dbReference>
<dbReference type="Gene3D" id="3.40.50.300">
    <property type="entry name" value="P-loop containing nucleotide triphosphate hydrolases"/>
    <property type="match status" value="1"/>
</dbReference>
<dbReference type="PROSITE" id="PS00211">
    <property type="entry name" value="ABC_TRANSPORTER_1"/>
    <property type="match status" value="1"/>
</dbReference>
<evidence type="ECO:0000259" key="6">
    <source>
        <dbReference type="PROSITE" id="PS50893"/>
    </source>
</evidence>
<dbReference type="EC" id="3.6.3.-" evidence="7"/>
<comment type="function">
    <text evidence="5">Part of the ABC transporter complex HmuTUV involved in hemin import. Responsible for energy coupling to the transport system.</text>
</comment>
<dbReference type="CDD" id="cd03214">
    <property type="entry name" value="ABC_Iron-Siderophores_B12_Hemin"/>
    <property type="match status" value="1"/>
</dbReference>
<organism evidence="7 8">
    <name type="scientific">Ewingella americana (strain ATCC 33852 / DSM 4580 / CCUG 14506 / JCM 5911 / LMG 7869 / NCTC 12157 / CDC 1468-78)</name>
    <dbReference type="NCBI Taxonomy" id="910964"/>
    <lineage>
        <taxon>Bacteria</taxon>
        <taxon>Pseudomonadati</taxon>
        <taxon>Pseudomonadota</taxon>
        <taxon>Gammaproteobacteria</taxon>
        <taxon>Enterobacterales</taxon>
        <taxon>Yersiniaceae</taxon>
        <taxon>Ewingella</taxon>
    </lineage>
</organism>
<keyword evidence="7" id="KW-0378">Hydrolase</keyword>
<sequence length="260" mass="28494">MLIPDVLSIEHLSIRTQRNNLLVSGVNFQLSSGECLAVIGPNGSGKSSLLRALTSELAPSEGSILLNGQPLANFSRQERAKHIAIVAQDDPPDPRLLVEDYVALGRIPHHHCCTPIHHRRCIEQALVDTKLENLRHRLIGSLSGGEKQRAALARAFAQTPQLLLLDEPTNHLDPLSRATLLALVRSKGISTIAVLHDLPLVEPFADRILVMQKGRLVVWGYPEIALSAQIINRVFGMESYTVTHPITGNPLRIFEAPLCA</sequence>
<dbReference type="GO" id="GO:0005524">
    <property type="term" value="F:ATP binding"/>
    <property type="evidence" value="ECO:0007669"/>
    <property type="project" value="UniProtKB-KW"/>
</dbReference>
<dbReference type="STRING" id="910964.GEAM_4340"/>
<name>A0A085G0G9_EWIA3</name>
<dbReference type="Proteomes" id="UP000028640">
    <property type="component" value="Unassembled WGS sequence"/>
</dbReference>
<dbReference type="PANTHER" id="PTHR42794">
    <property type="entry name" value="HEMIN IMPORT ATP-BINDING PROTEIN HMUV"/>
    <property type="match status" value="1"/>
</dbReference>
<dbReference type="InterPro" id="IPR017871">
    <property type="entry name" value="ABC_transporter-like_CS"/>
</dbReference>
<reference evidence="7 8" key="1">
    <citation type="submission" date="2014-05" db="EMBL/GenBank/DDBJ databases">
        <title>ATOL: Assembling a taxonomically balanced genome-scale reconstruction of the evolutionary history of the Enterobacteriaceae.</title>
        <authorList>
            <person name="Plunkett G.III."/>
            <person name="Neeno-Eckwall E.C."/>
            <person name="Glasner J.D."/>
            <person name="Perna N.T."/>
        </authorList>
    </citation>
    <scope>NUCLEOTIDE SEQUENCE [LARGE SCALE GENOMIC DNA]</scope>
    <source>
        <strain evidence="7 8">ATCC 33852</strain>
    </source>
</reference>
<proteinExistence type="predicted"/>
<evidence type="ECO:0000256" key="4">
    <source>
        <dbReference type="ARBA" id="ARBA00022967"/>
    </source>
</evidence>
<dbReference type="eggNOG" id="COG1120">
    <property type="taxonomic scope" value="Bacteria"/>
</dbReference>
<dbReference type="RefSeq" id="WP_034796038.1">
    <property type="nucleotide sequence ID" value="NZ_JMPJ01000076.1"/>
</dbReference>
<keyword evidence="2" id="KW-0547">Nucleotide-binding</keyword>
<evidence type="ECO:0000256" key="2">
    <source>
        <dbReference type="ARBA" id="ARBA00022741"/>
    </source>
</evidence>
<dbReference type="GeneID" id="78382269"/>
<gene>
    <name evidence="7" type="ORF">GEAM_4340</name>
</gene>
<keyword evidence="8" id="KW-1185">Reference proteome</keyword>
<dbReference type="SUPFAM" id="SSF52540">
    <property type="entry name" value="P-loop containing nucleoside triphosphate hydrolases"/>
    <property type="match status" value="1"/>
</dbReference>
<dbReference type="SMART" id="SM00382">
    <property type="entry name" value="AAA"/>
    <property type="match status" value="1"/>
</dbReference>
<protein>
    <submittedName>
        <fullName evidence="7">ATP-binding component of an ABC superfamily iron siderophore transporter</fullName>
        <ecNumber evidence="7">3.6.1.15</ecNumber>
        <ecNumber evidence="7">3.6.1.3</ecNumber>
        <ecNumber evidence="7">3.6.3.-</ecNumber>
    </submittedName>
</protein>
<dbReference type="Pfam" id="PF00005">
    <property type="entry name" value="ABC_tran"/>
    <property type="match status" value="1"/>
</dbReference>
<feature type="domain" description="ABC transporter" evidence="6">
    <location>
        <begin position="7"/>
        <end position="238"/>
    </location>
</feature>
<dbReference type="InterPro" id="IPR003439">
    <property type="entry name" value="ABC_transporter-like_ATP-bd"/>
</dbReference>
<dbReference type="GO" id="GO:0016887">
    <property type="term" value="F:ATP hydrolysis activity"/>
    <property type="evidence" value="ECO:0007669"/>
    <property type="project" value="InterPro"/>
</dbReference>
<evidence type="ECO:0000256" key="1">
    <source>
        <dbReference type="ARBA" id="ARBA00022448"/>
    </source>
</evidence>
<keyword evidence="4" id="KW-1278">Translocase</keyword>